<comment type="caution">
    <text evidence="10">The sequence shown here is derived from an EMBL/GenBank/DDBJ whole genome shotgun (WGS) entry which is preliminary data.</text>
</comment>
<keyword evidence="3" id="KW-0547">Nucleotide-binding</keyword>
<dbReference type="InterPro" id="IPR039421">
    <property type="entry name" value="Type_1_exporter"/>
</dbReference>
<dbReference type="InterPro" id="IPR003593">
    <property type="entry name" value="AAA+_ATPase"/>
</dbReference>
<dbReference type="GO" id="GO:0005524">
    <property type="term" value="F:ATP binding"/>
    <property type="evidence" value="ECO:0007669"/>
    <property type="project" value="UniProtKB-KW"/>
</dbReference>
<keyword evidence="6 7" id="KW-0472">Membrane</keyword>
<dbReference type="PROSITE" id="PS50929">
    <property type="entry name" value="ABC_TM1F"/>
    <property type="match status" value="1"/>
</dbReference>
<evidence type="ECO:0000259" key="9">
    <source>
        <dbReference type="PROSITE" id="PS50929"/>
    </source>
</evidence>
<feature type="transmembrane region" description="Helical" evidence="7">
    <location>
        <begin position="34"/>
        <end position="54"/>
    </location>
</feature>
<dbReference type="Proteomes" id="UP000587415">
    <property type="component" value="Unassembled WGS sequence"/>
</dbReference>
<dbReference type="GO" id="GO:0140359">
    <property type="term" value="F:ABC-type transporter activity"/>
    <property type="evidence" value="ECO:0007669"/>
    <property type="project" value="InterPro"/>
</dbReference>
<dbReference type="Pfam" id="PF00664">
    <property type="entry name" value="ABC_membrane"/>
    <property type="match status" value="1"/>
</dbReference>
<keyword evidence="11" id="KW-1185">Reference proteome</keyword>
<proteinExistence type="predicted"/>
<evidence type="ECO:0000256" key="7">
    <source>
        <dbReference type="SAM" id="Phobius"/>
    </source>
</evidence>
<keyword evidence="4" id="KW-0067">ATP-binding</keyword>
<feature type="domain" description="ABC transmembrane type-1" evidence="9">
    <location>
        <begin position="1"/>
        <end position="276"/>
    </location>
</feature>
<organism evidence="10 11">
    <name type="scientific">Brevundimonas alba</name>
    <dbReference type="NCBI Taxonomy" id="74314"/>
    <lineage>
        <taxon>Bacteria</taxon>
        <taxon>Pseudomonadati</taxon>
        <taxon>Pseudomonadota</taxon>
        <taxon>Alphaproteobacteria</taxon>
        <taxon>Caulobacterales</taxon>
        <taxon>Caulobacteraceae</taxon>
        <taxon>Brevundimonas</taxon>
    </lineage>
</organism>
<sequence length="545" mass="57714">MAFAGGVNLLFLASPLFLLQIYNRVIPSGSIPTLIALSFALLIALVTMVVLDAIRARVLVRAAARLNRILAPRLFQAVVDSTLSKGPPLRNAQPIRDLDAFRGAMAGPAAQLFFDAPWSPLFLLVLFLLHPLIGLLGVLGAALLLSLAFINDALTREDAAEASAAAARSYAFADSVVRFADPIHAMGMEDALRSRWQIDRDDMMVKQSGGSDRAADLSAFIRFCRLVLQGCVLAVGALLVIRGSILPASIFAASLLLGRALSPLEQAVIGWRQMALALNAGRNVQRVLSAAPPPGRPTRVAPADASVTLERVTFVPGAANRPALRDISLTIASGETVGVVGASGAGKSCLARLIVAASLPTKGKVAIGGLPTSRWTAPALARQIGFLPQNVGLFPGTIRDNIGRFQECSDKSIIEAAKRAKVHDMILDLPDGYDTVVGEGGAGLSGGQRQRVALARALFGSPRLLVLDEPNAHLDAEGDEALEEALKALRRTGTTIVIVAHRLNPLAHVDRVLMLSKGELELDGPRRAVIEQVPTETVEHFAQPS</sequence>
<keyword evidence="2 7" id="KW-0812">Transmembrane</keyword>
<evidence type="ECO:0000256" key="3">
    <source>
        <dbReference type="ARBA" id="ARBA00022741"/>
    </source>
</evidence>
<dbReference type="InterPro" id="IPR011527">
    <property type="entry name" value="ABC1_TM_dom"/>
</dbReference>
<dbReference type="InterPro" id="IPR027417">
    <property type="entry name" value="P-loop_NTPase"/>
</dbReference>
<reference evidence="10 11" key="1">
    <citation type="submission" date="2020-03" db="EMBL/GenBank/DDBJ databases">
        <title>Genomic Encyclopedia of Type Strains, Phase IV (KMG-IV): sequencing the most valuable type-strain genomes for metagenomic binning, comparative biology and taxonomic classification.</title>
        <authorList>
            <person name="Goeker M."/>
        </authorList>
    </citation>
    <scope>NUCLEOTIDE SEQUENCE [LARGE SCALE GENOMIC DNA]</scope>
    <source>
        <strain evidence="10 11">DSM 4736</strain>
    </source>
</reference>
<evidence type="ECO:0000256" key="4">
    <source>
        <dbReference type="ARBA" id="ARBA00022840"/>
    </source>
</evidence>
<dbReference type="PANTHER" id="PTHR24221">
    <property type="entry name" value="ATP-BINDING CASSETTE SUB-FAMILY B"/>
    <property type="match status" value="1"/>
</dbReference>
<feature type="domain" description="ABC transporter" evidence="8">
    <location>
        <begin position="307"/>
        <end position="542"/>
    </location>
</feature>
<dbReference type="Gene3D" id="1.20.1560.10">
    <property type="entry name" value="ABC transporter type 1, transmembrane domain"/>
    <property type="match status" value="1"/>
</dbReference>
<evidence type="ECO:0000256" key="1">
    <source>
        <dbReference type="ARBA" id="ARBA00004651"/>
    </source>
</evidence>
<dbReference type="InterPro" id="IPR017871">
    <property type="entry name" value="ABC_transporter-like_CS"/>
</dbReference>
<protein>
    <submittedName>
        <fullName evidence="10">PrtD family type I secretion system ABC transporter</fullName>
    </submittedName>
</protein>
<dbReference type="Pfam" id="PF00005">
    <property type="entry name" value="ABC_tran"/>
    <property type="match status" value="1"/>
</dbReference>
<dbReference type="Gene3D" id="3.40.50.300">
    <property type="entry name" value="P-loop containing nucleotide triphosphate hydrolases"/>
    <property type="match status" value="1"/>
</dbReference>
<dbReference type="GO" id="GO:0016887">
    <property type="term" value="F:ATP hydrolysis activity"/>
    <property type="evidence" value="ECO:0007669"/>
    <property type="project" value="InterPro"/>
</dbReference>
<dbReference type="EMBL" id="JAATJM010000001">
    <property type="protein sequence ID" value="NJC40230.1"/>
    <property type="molecule type" value="Genomic_DNA"/>
</dbReference>
<dbReference type="PROSITE" id="PS50893">
    <property type="entry name" value="ABC_TRANSPORTER_2"/>
    <property type="match status" value="1"/>
</dbReference>
<dbReference type="PANTHER" id="PTHR24221:SF248">
    <property type="entry name" value="ABC TRANSPORTER TRANSMEMBRANE REGION"/>
    <property type="match status" value="1"/>
</dbReference>
<evidence type="ECO:0000256" key="6">
    <source>
        <dbReference type="ARBA" id="ARBA00023136"/>
    </source>
</evidence>
<evidence type="ECO:0000259" key="8">
    <source>
        <dbReference type="PROSITE" id="PS50893"/>
    </source>
</evidence>
<dbReference type="GO" id="GO:0005886">
    <property type="term" value="C:plasma membrane"/>
    <property type="evidence" value="ECO:0007669"/>
    <property type="project" value="UniProtKB-SubCell"/>
</dbReference>
<evidence type="ECO:0000256" key="2">
    <source>
        <dbReference type="ARBA" id="ARBA00022692"/>
    </source>
</evidence>
<name>A0A7X5YHT7_9CAUL</name>
<evidence type="ECO:0000256" key="5">
    <source>
        <dbReference type="ARBA" id="ARBA00022989"/>
    </source>
</evidence>
<feature type="transmembrane region" description="Helical" evidence="7">
    <location>
        <begin position="121"/>
        <end position="150"/>
    </location>
</feature>
<gene>
    <name evidence="10" type="ORF">GGQ87_000488</name>
</gene>
<accession>A0A7X5YHT7</accession>
<evidence type="ECO:0000313" key="10">
    <source>
        <dbReference type="EMBL" id="NJC40230.1"/>
    </source>
</evidence>
<dbReference type="AlphaFoldDB" id="A0A7X5YHT7"/>
<dbReference type="PROSITE" id="PS00211">
    <property type="entry name" value="ABC_TRANSPORTER_1"/>
    <property type="match status" value="1"/>
</dbReference>
<comment type="subcellular location">
    <subcellularLocation>
        <location evidence="1">Cell membrane</location>
        <topology evidence="1">Multi-pass membrane protein</topology>
    </subcellularLocation>
</comment>
<dbReference type="SUPFAM" id="SSF52540">
    <property type="entry name" value="P-loop containing nucleoside triphosphate hydrolases"/>
    <property type="match status" value="1"/>
</dbReference>
<dbReference type="GO" id="GO:0030253">
    <property type="term" value="P:protein secretion by the type I secretion system"/>
    <property type="evidence" value="ECO:0007669"/>
    <property type="project" value="InterPro"/>
</dbReference>
<dbReference type="GO" id="GO:0030256">
    <property type="term" value="C:type I protein secretion system complex"/>
    <property type="evidence" value="ECO:0007669"/>
    <property type="project" value="InterPro"/>
</dbReference>
<dbReference type="NCBIfam" id="TIGR01842">
    <property type="entry name" value="type_I_sec_PrtD"/>
    <property type="match status" value="1"/>
</dbReference>
<dbReference type="GO" id="GO:0034040">
    <property type="term" value="F:ATPase-coupled lipid transmembrane transporter activity"/>
    <property type="evidence" value="ECO:0007669"/>
    <property type="project" value="TreeGrafter"/>
</dbReference>
<dbReference type="InterPro" id="IPR010128">
    <property type="entry name" value="ATPase_T1SS_PrtD-like"/>
</dbReference>
<dbReference type="InterPro" id="IPR036640">
    <property type="entry name" value="ABC1_TM_sf"/>
</dbReference>
<keyword evidence="5 7" id="KW-1133">Transmembrane helix</keyword>
<evidence type="ECO:0000313" key="11">
    <source>
        <dbReference type="Proteomes" id="UP000587415"/>
    </source>
</evidence>
<dbReference type="SUPFAM" id="SSF90123">
    <property type="entry name" value="ABC transporter transmembrane region"/>
    <property type="match status" value="1"/>
</dbReference>
<dbReference type="InterPro" id="IPR003439">
    <property type="entry name" value="ABC_transporter-like_ATP-bd"/>
</dbReference>
<dbReference type="SMART" id="SM00382">
    <property type="entry name" value="AAA"/>
    <property type="match status" value="1"/>
</dbReference>